<dbReference type="FunCoup" id="A0A7M7HLG0">
    <property type="interactions" value="1181"/>
</dbReference>
<evidence type="ECO:0000256" key="3">
    <source>
        <dbReference type="PIRSR" id="PIRSR600407-1"/>
    </source>
</evidence>
<keyword evidence="8" id="KW-1185">Reference proteome</keyword>
<dbReference type="GO" id="GO:0005524">
    <property type="term" value="F:ATP binding"/>
    <property type="evidence" value="ECO:0007669"/>
    <property type="project" value="UniProtKB-KW"/>
</dbReference>
<dbReference type="GO" id="GO:0016787">
    <property type="term" value="F:hydrolase activity"/>
    <property type="evidence" value="ECO:0007669"/>
    <property type="project" value="UniProtKB-KW"/>
</dbReference>
<keyword evidence="6" id="KW-0472">Membrane</keyword>
<protein>
    <recommendedName>
        <fullName evidence="9">Ectonucleoside triphosphate diphosphohydrolase 5</fullName>
    </recommendedName>
</protein>
<evidence type="ECO:0000313" key="7">
    <source>
        <dbReference type="EnsemblMetazoa" id="XP_011670001"/>
    </source>
</evidence>
<proteinExistence type="inferred from homology"/>
<organism evidence="7 8">
    <name type="scientific">Strongylocentrotus purpuratus</name>
    <name type="common">Purple sea urchin</name>
    <dbReference type="NCBI Taxonomy" id="7668"/>
    <lineage>
        <taxon>Eukaryota</taxon>
        <taxon>Metazoa</taxon>
        <taxon>Echinodermata</taxon>
        <taxon>Eleutherozoa</taxon>
        <taxon>Echinozoa</taxon>
        <taxon>Echinoidea</taxon>
        <taxon>Euechinoidea</taxon>
        <taxon>Echinacea</taxon>
        <taxon>Camarodonta</taxon>
        <taxon>Echinidea</taxon>
        <taxon>Strongylocentrotidae</taxon>
        <taxon>Strongylocentrotus</taxon>
    </lineage>
</organism>
<keyword evidence="6" id="KW-0812">Transmembrane</keyword>
<name>A0A7M7HLG0_STRPU</name>
<evidence type="ECO:0000313" key="8">
    <source>
        <dbReference type="Proteomes" id="UP000007110"/>
    </source>
</evidence>
<dbReference type="OrthoDB" id="6372431at2759"/>
<dbReference type="OMA" id="WTCRIKE"/>
<evidence type="ECO:0000256" key="6">
    <source>
        <dbReference type="SAM" id="Phobius"/>
    </source>
</evidence>
<evidence type="ECO:0000256" key="5">
    <source>
        <dbReference type="RuleBase" id="RU003833"/>
    </source>
</evidence>
<dbReference type="Proteomes" id="UP000007110">
    <property type="component" value="Unassembled WGS sequence"/>
</dbReference>
<dbReference type="InterPro" id="IPR000407">
    <property type="entry name" value="GDA1_CD39_NTPase"/>
</dbReference>
<dbReference type="EnsemblMetazoa" id="XM_011671699">
    <property type="protein sequence ID" value="XP_011670001"/>
    <property type="gene ID" value="LOC576801"/>
</dbReference>
<reference evidence="7" key="2">
    <citation type="submission" date="2021-01" db="UniProtKB">
        <authorList>
            <consortium name="EnsemblMetazoa"/>
        </authorList>
    </citation>
    <scope>IDENTIFICATION</scope>
</reference>
<keyword evidence="4" id="KW-0547">Nucleotide-binding</keyword>
<feature type="active site" description="Proton acceptor" evidence="3">
    <location>
        <position position="193"/>
    </location>
</feature>
<accession>A0A7M7HLG0</accession>
<evidence type="ECO:0000256" key="2">
    <source>
        <dbReference type="ARBA" id="ARBA00022801"/>
    </source>
</evidence>
<sequence length="466" mass="52276">MQRVSCKILAVSVILFGISLFYLTRKQMSSSDAVVSQDYDYIHISHKDMTWKSDDDDVSEVQQNDDYYGVMFDAGSTGSRVHVFHFQETPQGIPPILISEVFNFTNLPLAQYADNPSEGAASLKVLLNVALQSIPSSHWSTTPVALKATAGLRLIPEKKAKALLDEVYSLFKSSLLHVETPEATVDIMNGTDEGIFMWVTVNFLNGALISSTPETRGTLDMGGGSTQVTFLPQIEETLSHHIHGNYIKTYPFLHHNYKLYTKSFLGLGLKAARLEILKREKENPIFVGSSDIDQLSAGPEEFASTCLPPFTSGTWDFGGNTYSVSSSNLHSENMYANCLSVVKAFIEDTVIVPSEMQESSSFYALSYFWERAAEIKKVDWKKGGMMLVKDYREAAINVCFNHTMYADKPFHCMDLVYLSSVLSHGYRFRDDVKLLMTNTIDDFNVSWALGATLELLRTHWENMKKL</sequence>
<reference evidence="8" key="1">
    <citation type="submission" date="2015-02" db="EMBL/GenBank/DDBJ databases">
        <title>Genome sequencing for Strongylocentrotus purpuratus.</title>
        <authorList>
            <person name="Murali S."/>
            <person name="Liu Y."/>
            <person name="Vee V."/>
            <person name="English A."/>
            <person name="Wang M."/>
            <person name="Skinner E."/>
            <person name="Han Y."/>
            <person name="Muzny D.M."/>
            <person name="Worley K.C."/>
            <person name="Gibbs R.A."/>
        </authorList>
    </citation>
    <scope>NUCLEOTIDE SEQUENCE</scope>
</reference>
<keyword evidence="2 5" id="KW-0378">Hydrolase</keyword>
<keyword evidence="4" id="KW-0067">ATP-binding</keyword>
<dbReference type="KEGG" id="spu:576801"/>
<dbReference type="GeneID" id="576801"/>
<dbReference type="InParanoid" id="A0A7M7HLG0"/>
<evidence type="ECO:0000256" key="4">
    <source>
        <dbReference type="PIRSR" id="PIRSR600407-2"/>
    </source>
</evidence>
<dbReference type="Pfam" id="PF01150">
    <property type="entry name" value="GDA1_CD39"/>
    <property type="match status" value="1"/>
</dbReference>
<dbReference type="CDD" id="cd24046">
    <property type="entry name" value="ASKHA_NBD_NTPDase5-like"/>
    <property type="match status" value="1"/>
</dbReference>
<dbReference type="PROSITE" id="PS01238">
    <property type="entry name" value="GDA1_CD39_NTPASE"/>
    <property type="match status" value="1"/>
</dbReference>
<dbReference type="AlphaFoldDB" id="A0A7M7HLG0"/>
<comment type="similarity">
    <text evidence="1 5">Belongs to the GDA1/CD39 NTPase family.</text>
</comment>
<evidence type="ECO:0000256" key="1">
    <source>
        <dbReference type="ARBA" id="ARBA00009283"/>
    </source>
</evidence>
<dbReference type="PANTHER" id="PTHR11782">
    <property type="entry name" value="ADENOSINE/GUANOSINE DIPHOSPHATASE"/>
    <property type="match status" value="1"/>
</dbReference>
<evidence type="ECO:0008006" key="9">
    <source>
        <dbReference type="Google" id="ProtNLM"/>
    </source>
</evidence>
<dbReference type="Gene3D" id="3.30.420.40">
    <property type="match status" value="1"/>
</dbReference>
<dbReference type="Gene3D" id="3.30.420.150">
    <property type="entry name" value="Exopolyphosphatase. Domain 2"/>
    <property type="match status" value="1"/>
</dbReference>
<feature type="transmembrane region" description="Helical" evidence="6">
    <location>
        <begin position="7"/>
        <end position="24"/>
    </location>
</feature>
<feature type="binding site" evidence="4">
    <location>
        <begin position="223"/>
        <end position="227"/>
    </location>
    <ligand>
        <name>ATP</name>
        <dbReference type="ChEBI" id="CHEBI:30616"/>
    </ligand>
</feature>
<dbReference type="RefSeq" id="XP_011670001.1">
    <property type="nucleotide sequence ID" value="XM_011671699.2"/>
</dbReference>
<dbReference type="PANTHER" id="PTHR11782:SF127">
    <property type="entry name" value="NTPASE, ISOFORM F"/>
    <property type="match status" value="1"/>
</dbReference>
<keyword evidence="6" id="KW-1133">Transmembrane helix</keyword>